<keyword evidence="1" id="KW-0479">Metal-binding</keyword>
<dbReference type="Proteomes" id="UP000305067">
    <property type="component" value="Unassembled WGS sequence"/>
</dbReference>
<feature type="compositionally biased region" description="Gly residues" evidence="4">
    <location>
        <begin position="573"/>
        <end position="585"/>
    </location>
</feature>
<feature type="domain" description="MYND-type" evidence="5">
    <location>
        <begin position="513"/>
        <end position="557"/>
    </location>
</feature>
<feature type="region of interest" description="Disordered" evidence="4">
    <location>
        <begin position="573"/>
        <end position="594"/>
    </location>
</feature>
<evidence type="ECO:0000259" key="5">
    <source>
        <dbReference type="PROSITE" id="PS01360"/>
    </source>
</evidence>
<organism evidence="6 7">
    <name type="scientific">Pterulicium gracile</name>
    <dbReference type="NCBI Taxonomy" id="1884261"/>
    <lineage>
        <taxon>Eukaryota</taxon>
        <taxon>Fungi</taxon>
        <taxon>Dikarya</taxon>
        <taxon>Basidiomycota</taxon>
        <taxon>Agaricomycotina</taxon>
        <taxon>Agaricomycetes</taxon>
        <taxon>Agaricomycetidae</taxon>
        <taxon>Agaricales</taxon>
        <taxon>Pleurotineae</taxon>
        <taxon>Pterulaceae</taxon>
        <taxon>Pterulicium</taxon>
    </lineage>
</organism>
<evidence type="ECO:0000256" key="2">
    <source>
        <dbReference type="ARBA" id="ARBA00022771"/>
    </source>
</evidence>
<evidence type="ECO:0000256" key="4">
    <source>
        <dbReference type="SAM" id="MobiDB-lite"/>
    </source>
</evidence>
<keyword evidence="2" id="KW-0863">Zinc-finger</keyword>
<evidence type="ECO:0000256" key="1">
    <source>
        <dbReference type="ARBA" id="ARBA00022723"/>
    </source>
</evidence>
<accession>A0A5C3Q9Y9</accession>
<evidence type="ECO:0000256" key="3">
    <source>
        <dbReference type="ARBA" id="ARBA00022833"/>
    </source>
</evidence>
<proteinExistence type="predicted"/>
<sequence>MAPPTVKAAPNFHEKHPERIEHWKRIVRTDPARAVHVLGLSYTGPNEDNSTTPKGDSALDGLYILPQLRDLAANSKSSTWRALVDAGVITALCKCALNFQAAIMHKDGHAPSTTESDDVEKNMPSPYHVPLDILCQASISCALPPTTTEKKMVSEIKKHWSSIVQRVWSEPSRSLESEPKKVRLLERIVIPQLFVRLTLIDPSILDIIFKPIDLTLAVVFRYWLYSDERIDTRMTLGILVPLIENEPHTHWQAHLASHPAPPTHQLLPKFFLGASKVAGSDKKKRTAGQTADVVVKAFATHLELLPVQDLQLDYDFFHSLFHHCQEHNRAFNKAVYRSREFWAANVSVLRRTARHPGPEKVPLYMSALTTFSSMPHTVSEDGKEAIDALMRSWFESGLMDALEETIASFLGAPRGPMILTGILAAVDRFLPDLTPKTLALLRAQLPRPKLVKSLIAACMTPGNNDGEQSNVKKDYASLVSHDPATNEDNQMWIHGAWQILATIEHKVEQVGDCSRRSCEVKRVDLEEGELRCEMCKWARYCSDDCLTGDIFEHSQICGWVPVIQQVLTDSGLGGSAGGGGGGGEGGESKIEDVD</sequence>
<reference evidence="6 7" key="1">
    <citation type="journal article" date="2019" name="Nat. Ecol. Evol.">
        <title>Megaphylogeny resolves global patterns of mushroom evolution.</title>
        <authorList>
            <person name="Varga T."/>
            <person name="Krizsan K."/>
            <person name="Foldi C."/>
            <person name="Dima B."/>
            <person name="Sanchez-Garcia M."/>
            <person name="Sanchez-Ramirez S."/>
            <person name="Szollosi G.J."/>
            <person name="Szarkandi J.G."/>
            <person name="Papp V."/>
            <person name="Albert L."/>
            <person name="Andreopoulos W."/>
            <person name="Angelini C."/>
            <person name="Antonin V."/>
            <person name="Barry K.W."/>
            <person name="Bougher N.L."/>
            <person name="Buchanan P."/>
            <person name="Buyck B."/>
            <person name="Bense V."/>
            <person name="Catcheside P."/>
            <person name="Chovatia M."/>
            <person name="Cooper J."/>
            <person name="Damon W."/>
            <person name="Desjardin D."/>
            <person name="Finy P."/>
            <person name="Geml J."/>
            <person name="Haridas S."/>
            <person name="Hughes K."/>
            <person name="Justo A."/>
            <person name="Karasinski D."/>
            <person name="Kautmanova I."/>
            <person name="Kiss B."/>
            <person name="Kocsube S."/>
            <person name="Kotiranta H."/>
            <person name="LaButti K.M."/>
            <person name="Lechner B.E."/>
            <person name="Liimatainen K."/>
            <person name="Lipzen A."/>
            <person name="Lukacs Z."/>
            <person name="Mihaltcheva S."/>
            <person name="Morgado L.N."/>
            <person name="Niskanen T."/>
            <person name="Noordeloos M.E."/>
            <person name="Ohm R.A."/>
            <person name="Ortiz-Santana B."/>
            <person name="Ovrebo C."/>
            <person name="Racz N."/>
            <person name="Riley R."/>
            <person name="Savchenko A."/>
            <person name="Shiryaev A."/>
            <person name="Soop K."/>
            <person name="Spirin V."/>
            <person name="Szebenyi C."/>
            <person name="Tomsovsky M."/>
            <person name="Tulloss R.E."/>
            <person name="Uehling J."/>
            <person name="Grigoriev I.V."/>
            <person name="Vagvolgyi C."/>
            <person name="Papp T."/>
            <person name="Martin F.M."/>
            <person name="Miettinen O."/>
            <person name="Hibbett D.S."/>
            <person name="Nagy L.G."/>
        </authorList>
    </citation>
    <scope>NUCLEOTIDE SEQUENCE [LARGE SCALE GENOMIC DNA]</scope>
    <source>
        <strain evidence="6 7">CBS 309.79</strain>
    </source>
</reference>
<keyword evidence="3" id="KW-0862">Zinc</keyword>
<evidence type="ECO:0000313" key="7">
    <source>
        <dbReference type="Proteomes" id="UP000305067"/>
    </source>
</evidence>
<dbReference type="GO" id="GO:0008270">
    <property type="term" value="F:zinc ion binding"/>
    <property type="evidence" value="ECO:0007669"/>
    <property type="project" value="UniProtKB-KW"/>
</dbReference>
<protein>
    <recommendedName>
        <fullName evidence="5">MYND-type domain-containing protein</fullName>
    </recommendedName>
</protein>
<dbReference type="SUPFAM" id="SSF144232">
    <property type="entry name" value="HIT/MYND zinc finger-like"/>
    <property type="match status" value="1"/>
</dbReference>
<keyword evidence="7" id="KW-1185">Reference proteome</keyword>
<gene>
    <name evidence="6" type="ORF">BDV98DRAFT_554621</name>
</gene>
<dbReference type="EMBL" id="ML178852">
    <property type="protein sequence ID" value="TFK96998.1"/>
    <property type="molecule type" value="Genomic_DNA"/>
</dbReference>
<evidence type="ECO:0000313" key="6">
    <source>
        <dbReference type="EMBL" id="TFK96998.1"/>
    </source>
</evidence>
<dbReference type="PROSITE" id="PS01360">
    <property type="entry name" value="ZF_MYND_1"/>
    <property type="match status" value="1"/>
</dbReference>
<dbReference type="InterPro" id="IPR002893">
    <property type="entry name" value="Znf_MYND"/>
</dbReference>
<dbReference type="AlphaFoldDB" id="A0A5C3Q9Y9"/>
<name>A0A5C3Q9Y9_9AGAR</name>
<dbReference type="OrthoDB" id="432970at2759"/>